<name>A0A8J8MTS8_9RHOB</name>
<feature type="domain" description="GP-PDE" evidence="1">
    <location>
        <begin position="15"/>
        <end position="275"/>
    </location>
</feature>
<accession>A0A8J8MTS8</accession>
<dbReference type="InterPro" id="IPR017946">
    <property type="entry name" value="PLC-like_Pdiesterase_TIM-brl"/>
</dbReference>
<gene>
    <name evidence="2" type="ORF">GR316_08695</name>
</gene>
<dbReference type="PROSITE" id="PS51704">
    <property type="entry name" value="GP_PDE"/>
    <property type="match status" value="1"/>
</dbReference>
<dbReference type="SUPFAM" id="SSF51695">
    <property type="entry name" value="PLC-like phosphodiesterases"/>
    <property type="match status" value="1"/>
</dbReference>
<dbReference type="GO" id="GO:0070291">
    <property type="term" value="P:N-acylethanolamine metabolic process"/>
    <property type="evidence" value="ECO:0007669"/>
    <property type="project" value="TreeGrafter"/>
</dbReference>
<dbReference type="GO" id="GO:0008889">
    <property type="term" value="F:glycerophosphodiester phosphodiesterase activity"/>
    <property type="evidence" value="ECO:0007669"/>
    <property type="project" value="TreeGrafter"/>
</dbReference>
<evidence type="ECO:0000313" key="2">
    <source>
        <dbReference type="EMBL" id="QUS36339.1"/>
    </source>
</evidence>
<dbReference type="Pfam" id="PF03009">
    <property type="entry name" value="GDPD"/>
    <property type="match status" value="1"/>
</dbReference>
<dbReference type="CDD" id="cd08566">
    <property type="entry name" value="GDPD_AtGDE_like"/>
    <property type="match status" value="1"/>
</dbReference>
<protein>
    <submittedName>
        <fullName evidence="2">Glycerophosphodiester phosphodiesterase</fullName>
    </submittedName>
</protein>
<reference evidence="2" key="1">
    <citation type="submission" date="2020-01" db="EMBL/GenBank/DDBJ databases">
        <authorList>
            <person name="Yang Y."/>
            <person name="Kwon Y.M."/>
        </authorList>
    </citation>
    <scope>NUCLEOTIDE SEQUENCE</scope>
    <source>
        <strain evidence="2">PG104</strain>
    </source>
</reference>
<sequence length="275" mass="29184">MHSYRTLLAAHPAGAAVIAHRGAWHRAPENSLASIRDAIALGCTAASVDVRGTRDGHLILLRDDTALRMTGAALRPAWSTLAEMRARPLFRADGATRRTTAERVPTLTEALDLARGRIALELDLRDPSLLPNAVACVQAAGAEGFAALRMQVGSTADVRRLARLQQDSGIAVVAVARAGQGGLPEALLHHPPFMVDLEFQRLEDLRPAARTLRRAGIAVRVGTVEGSRPAGLTDRDARWAGDAVWGQLLAAGVGAIQTDEPARLRGWLRAVGVAA</sequence>
<proteinExistence type="predicted"/>
<dbReference type="AlphaFoldDB" id="A0A8J8MTS8"/>
<keyword evidence="3" id="KW-1185">Reference proteome</keyword>
<dbReference type="KEGG" id="fap:GR316_08695"/>
<evidence type="ECO:0000259" key="1">
    <source>
        <dbReference type="PROSITE" id="PS51704"/>
    </source>
</evidence>
<dbReference type="Gene3D" id="3.20.20.190">
    <property type="entry name" value="Phosphatidylinositol (PI) phosphodiesterase"/>
    <property type="match status" value="1"/>
</dbReference>
<evidence type="ECO:0000313" key="3">
    <source>
        <dbReference type="Proteomes" id="UP000679284"/>
    </source>
</evidence>
<dbReference type="EMBL" id="CP047289">
    <property type="protein sequence ID" value="QUS36339.1"/>
    <property type="molecule type" value="Genomic_DNA"/>
</dbReference>
<dbReference type="PANTHER" id="PTHR46320:SF1">
    <property type="entry name" value="GLYCEROPHOSPHODIESTER PHOSPHODIESTERASE 1"/>
    <property type="match status" value="1"/>
</dbReference>
<dbReference type="PANTHER" id="PTHR46320">
    <property type="entry name" value="GLYCEROPHOSPHODIESTER PHOSPHODIESTERASE 1"/>
    <property type="match status" value="1"/>
</dbReference>
<dbReference type="GO" id="GO:0005886">
    <property type="term" value="C:plasma membrane"/>
    <property type="evidence" value="ECO:0007669"/>
    <property type="project" value="TreeGrafter"/>
</dbReference>
<dbReference type="InterPro" id="IPR030395">
    <property type="entry name" value="GP_PDE_dom"/>
</dbReference>
<dbReference type="GO" id="GO:0006580">
    <property type="term" value="P:ethanolamine metabolic process"/>
    <property type="evidence" value="ECO:0007669"/>
    <property type="project" value="TreeGrafter"/>
</dbReference>
<dbReference type="GO" id="GO:0006644">
    <property type="term" value="P:phospholipid metabolic process"/>
    <property type="evidence" value="ECO:0007669"/>
    <property type="project" value="TreeGrafter"/>
</dbReference>
<organism evidence="2 3">
    <name type="scientific">Falsirhodobacter algicola</name>
    <dbReference type="NCBI Taxonomy" id="2692330"/>
    <lineage>
        <taxon>Bacteria</taxon>
        <taxon>Pseudomonadati</taxon>
        <taxon>Pseudomonadota</taxon>
        <taxon>Alphaproteobacteria</taxon>
        <taxon>Rhodobacterales</taxon>
        <taxon>Paracoccaceae</taxon>
        <taxon>Falsirhodobacter</taxon>
    </lineage>
</organism>
<dbReference type="Proteomes" id="UP000679284">
    <property type="component" value="Chromosome"/>
</dbReference>
<dbReference type="RefSeq" id="WP_211783560.1">
    <property type="nucleotide sequence ID" value="NZ_CP047289.1"/>
</dbReference>